<dbReference type="GO" id="GO:0006749">
    <property type="term" value="P:glutathione metabolic process"/>
    <property type="evidence" value="ECO:0007669"/>
    <property type="project" value="TreeGrafter"/>
</dbReference>
<keyword evidence="3" id="KW-0808">Transferase</keyword>
<comment type="subcellular location">
    <subcellularLocation>
        <location evidence="1">Cytoplasm</location>
    </subcellularLocation>
</comment>
<comment type="caution">
    <text evidence="6">The sequence shown here is derived from an EMBL/GenBank/DDBJ whole genome shotgun (WGS) entry which is preliminary data.</text>
</comment>
<keyword evidence="7" id="KW-1185">Reference proteome</keyword>
<dbReference type="InterPro" id="IPR010987">
    <property type="entry name" value="Glutathione-S-Trfase_C-like"/>
</dbReference>
<dbReference type="Proteomes" id="UP001162131">
    <property type="component" value="Unassembled WGS sequence"/>
</dbReference>
<dbReference type="GO" id="GO:0004364">
    <property type="term" value="F:glutathione transferase activity"/>
    <property type="evidence" value="ECO:0007669"/>
    <property type="project" value="TreeGrafter"/>
</dbReference>
<dbReference type="PANTHER" id="PTHR43917:SF8">
    <property type="entry name" value="GH16740P-RELATED"/>
    <property type="match status" value="1"/>
</dbReference>
<feature type="domain" description="GST N-terminal" evidence="4">
    <location>
        <begin position="2"/>
        <end position="83"/>
    </location>
</feature>
<dbReference type="EMBL" id="CAJZBQ010000013">
    <property type="protein sequence ID" value="CAG9314896.1"/>
    <property type="molecule type" value="Genomic_DNA"/>
</dbReference>
<reference evidence="6" key="1">
    <citation type="submission" date="2021-09" db="EMBL/GenBank/DDBJ databases">
        <authorList>
            <consortium name="AG Swart"/>
            <person name="Singh M."/>
            <person name="Singh A."/>
            <person name="Seah K."/>
            <person name="Emmerich C."/>
        </authorList>
    </citation>
    <scope>NUCLEOTIDE SEQUENCE</scope>
    <source>
        <strain evidence="6">ATCC30299</strain>
    </source>
</reference>
<dbReference type="Gene3D" id="3.40.30.10">
    <property type="entry name" value="Glutaredoxin"/>
    <property type="match status" value="1"/>
</dbReference>
<keyword evidence="2" id="KW-0963">Cytoplasm</keyword>
<dbReference type="AlphaFoldDB" id="A0AAU9IM98"/>
<dbReference type="GO" id="GO:0005737">
    <property type="term" value="C:cytoplasm"/>
    <property type="evidence" value="ECO:0007669"/>
    <property type="project" value="UniProtKB-SubCell"/>
</dbReference>
<dbReference type="PROSITE" id="PS50405">
    <property type="entry name" value="GST_CTER"/>
    <property type="match status" value="1"/>
</dbReference>
<evidence type="ECO:0000313" key="6">
    <source>
        <dbReference type="EMBL" id="CAG9314896.1"/>
    </source>
</evidence>
<name>A0AAU9IM98_9CILI</name>
<evidence type="ECO:0000313" key="7">
    <source>
        <dbReference type="Proteomes" id="UP001162131"/>
    </source>
</evidence>
<dbReference type="InterPro" id="IPR036249">
    <property type="entry name" value="Thioredoxin-like_sf"/>
</dbReference>
<dbReference type="InterPro" id="IPR004045">
    <property type="entry name" value="Glutathione_S-Trfase_N"/>
</dbReference>
<evidence type="ECO:0000256" key="1">
    <source>
        <dbReference type="ARBA" id="ARBA00004496"/>
    </source>
</evidence>
<protein>
    <recommendedName>
        <fullName evidence="8">Glutathione S-transferase</fullName>
    </recommendedName>
</protein>
<dbReference type="FunFam" id="1.20.1050.10:FF:000039">
    <property type="entry name" value="Glutathione S-transferase theta-1"/>
    <property type="match status" value="1"/>
</dbReference>
<proteinExistence type="predicted"/>
<dbReference type="SUPFAM" id="SSF52833">
    <property type="entry name" value="Thioredoxin-like"/>
    <property type="match status" value="1"/>
</dbReference>
<evidence type="ECO:0000256" key="3">
    <source>
        <dbReference type="ARBA" id="ARBA00022679"/>
    </source>
</evidence>
<dbReference type="SUPFAM" id="SSF47616">
    <property type="entry name" value="GST C-terminal domain-like"/>
    <property type="match status" value="1"/>
</dbReference>
<organism evidence="6 7">
    <name type="scientific">Blepharisma stoltei</name>
    <dbReference type="NCBI Taxonomy" id="1481888"/>
    <lineage>
        <taxon>Eukaryota</taxon>
        <taxon>Sar</taxon>
        <taxon>Alveolata</taxon>
        <taxon>Ciliophora</taxon>
        <taxon>Postciliodesmatophora</taxon>
        <taxon>Heterotrichea</taxon>
        <taxon>Heterotrichida</taxon>
        <taxon>Blepharismidae</taxon>
        <taxon>Blepharisma</taxon>
    </lineage>
</organism>
<sequence length="220" mass="25977">MDTVKVYIDWYSQPSRAVAALCLLANIPHEIIETQLFRGDTRTKEFQAISPPMTVPAIVHQEMPLYESHAILTYLSTAFNVADHWYPKDPKQRANVDAYLHWHHGNIRYGCAGYLYRKIIKPRLTGRQITPEMEKQMLAIQHKSLKYVDEILMNNHYVAKTKEMSIADISCYCEIMQLHLIDFEYRQYPFIVRWMREIGEIPEVKLVHQRLMKMVQKPKL</sequence>
<dbReference type="InterPro" id="IPR040079">
    <property type="entry name" value="Glutathione_S-Trfase"/>
</dbReference>
<dbReference type="SFLD" id="SFLDG00358">
    <property type="entry name" value="Main_(cytGST)"/>
    <property type="match status" value="1"/>
</dbReference>
<gene>
    <name evidence="6" type="ORF">BSTOLATCC_MIC12679</name>
</gene>
<evidence type="ECO:0000256" key="2">
    <source>
        <dbReference type="ARBA" id="ARBA00022490"/>
    </source>
</evidence>
<feature type="domain" description="GST C-terminal" evidence="5">
    <location>
        <begin position="89"/>
        <end position="220"/>
    </location>
</feature>
<dbReference type="Gene3D" id="1.20.1050.10">
    <property type="match status" value="1"/>
</dbReference>
<dbReference type="InterPro" id="IPR036282">
    <property type="entry name" value="Glutathione-S-Trfase_C_sf"/>
</dbReference>
<accession>A0AAU9IM98</accession>
<dbReference type="Pfam" id="PF13417">
    <property type="entry name" value="GST_N_3"/>
    <property type="match status" value="1"/>
</dbReference>
<dbReference type="InterPro" id="IPR051369">
    <property type="entry name" value="GST_Theta"/>
</dbReference>
<dbReference type="PROSITE" id="PS50404">
    <property type="entry name" value="GST_NTER"/>
    <property type="match status" value="1"/>
</dbReference>
<evidence type="ECO:0008006" key="8">
    <source>
        <dbReference type="Google" id="ProtNLM"/>
    </source>
</evidence>
<dbReference type="PANTHER" id="PTHR43917">
    <property type="match status" value="1"/>
</dbReference>
<evidence type="ECO:0000259" key="5">
    <source>
        <dbReference type="PROSITE" id="PS50405"/>
    </source>
</evidence>
<dbReference type="SFLD" id="SFLDS00019">
    <property type="entry name" value="Glutathione_Transferase_(cytos"/>
    <property type="match status" value="1"/>
</dbReference>
<evidence type="ECO:0000259" key="4">
    <source>
        <dbReference type="PROSITE" id="PS50404"/>
    </source>
</evidence>